<evidence type="ECO:0000313" key="1">
    <source>
        <dbReference type="Proteomes" id="UP000887579"/>
    </source>
</evidence>
<reference evidence="2" key="1">
    <citation type="submission" date="2022-11" db="UniProtKB">
        <authorList>
            <consortium name="WormBaseParasite"/>
        </authorList>
    </citation>
    <scope>IDENTIFICATION</scope>
</reference>
<protein>
    <submittedName>
        <fullName evidence="2">PARP-type domain-containing protein</fullName>
    </submittedName>
</protein>
<sequence>MDVEKCYFHYSFANNTNCRAQGCPHKITGGAFRVKCEGGIARYYSHNFYHFDCFFKSERCFKKDEIMVQVNIRGVIESDDNEDIKKIERVGDRLYASLETLEKNLPFIKLKIQPVDFERIRRKFASKGLVSINKFPYFCDYSCCPVGVSFEECSTDDFCLMFTHKYFHPKCLAESGVVNIDAKE</sequence>
<dbReference type="WBParaSite" id="ES5_v2.g16415.t1">
    <property type="protein sequence ID" value="ES5_v2.g16415.t1"/>
    <property type="gene ID" value="ES5_v2.g16415"/>
</dbReference>
<dbReference type="Proteomes" id="UP000887579">
    <property type="component" value="Unplaced"/>
</dbReference>
<proteinExistence type="predicted"/>
<organism evidence="1 2">
    <name type="scientific">Panagrolaimus sp. ES5</name>
    <dbReference type="NCBI Taxonomy" id="591445"/>
    <lineage>
        <taxon>Eukaryota</taxon>
        <taxon>Metazoa</taxon>
        <taxon>Ecdysozoa</taxon>
        <taxon>Nematoda</taxon>
        <taxon>Chromadorea</taxon>
        <taxon>Rhabditida</taxon>
        <taxon>Tylenchina</taxon>
        <taxon>Panagrolaimomorpha</taxon>
        <taxon>Panagrolaimoidea</taxon>
        <taxon>Panagrolaimidae</taxon>
        <taxon>Panagrolaimus</taxon>
    </lineage>
</organism>
<accession>A0AC34FGD9</accession>
<evidence type="ECO:0000313" key="2">
    <source>
        <dbReference type="WBParaSite" id="ES5_v2.g16415.t1"/>
    </source>
</evidence>
<name>A0AC34FGD9_9BILA</name>